<dbReference type="GO" id="GO:0003723">
    <property type="term" value="F:RNA binding"/>
    <property type="evidence" value="ECO:0007669"/>
    <property type="project" value="UniProtKB-UniRule"/>
</dbReference>
<dbReference type="Proteomes" id="UP000034793">
    <property type="component" value="Unassembled WGS sequence"/>
</dbReference>
<dbReference type="Pfam" id="PF00398">
    <property type="entry name" value="RrnaAD"/>
    <property type="match status" value="1"/>
</dbReference>
<dbReference type="Gene3D" id="3.40.50.150">
    <property type="entry name" value="Vaccinia Virus protein VP39"/>
    <property type="match status" value="1"/>
</dbReference>
<dbReference type="PROSITE" id="PS51689">
    <property type="entry name" value="SAM_RNA_A_N6_MT"/>
    <property type="match status" value="1"/>
</dbReference>
<dbReference type="AlphaFoldDB" id="A0A0G0Q069"/>
<dbReference type="Gene3D" id="1.10.8.100">
    <property type="entry name" value="Ribosomal RNA adenine dimethylase-like, domain 2"/>
    <property type="match status" value="1"/>
</dbReference>
<name>A0A0G0Q069_9BACT</name>
<dbReference type="EMBL" id="LBXL01000002">
    <property type="protein sequence ID" value="KKR30766.1"/>
    <property type="molecule type" value="Genomic_DNA"/>
</dbReference>
<feature type="binding site" evidence="5">
    <location>
        <position position="61"/>
    </location>
    <ligand>
        <name>S-adenosyl-L-methionine</name>
        <dbReference type="ChEBI" id="CHEBI:59789"/>
    </ligand>
</feature>
<comment type="caution">
    <text evidence="7">The sequence shown here is derived from an EMBL/GenBank/DDBJ whole genome shotgun (WGS) entry which is preliminary data.</text>
</comment>
<keyword evidence="3 5" id="KW-0949">S-adenosyl-L-methionine</keyword>
<dbReference type="InterPro" id="IPR001737">
    <property type="entry name" value="KsgA/Erm"/>
</dbReference>
<dbReference type="InterPro" id="IPR020598">
    <property type="entry name" value="rRNA_Ade_methylase_Trfase_N"/>
</dbReference>
<gene>
    <name evidence="7" type="ORF">UT61_C0002G0010</name>
</gene>
<evidence type="ECO:0000256" key="3">
    <source>
        <dbReference type="ARBA" id="ARBA00022691"/>
    </source>
</evidence>
<dbReference type="CDD" id="cd02440">
    <property type="entry name" value="AdoMet_MTases"/>
    <property type="match status" value="1"/>
</dbReference>
<comment type="similarity">
    <text evidence="5">Belongs to the class I-like SAM-binding methyltransferase superfamily. rRNA adenine N(6)-methyltransferase family.</text>
</comment>
<feature type="binding site" evidence="5">
    <location>
        <position position="13"/>
    </location>
    <ligand>
        <name>S-adenosyl-L-methionine</name>
        <dbReference type="ChEBI" id="CHEBI:59789"/>
    </ligand>
</feature>
<proteinExistence type="inferred from homology"/>
<evidence type="ECO:0000313" key="8">
    <source>
        <dbReference type="Proteomes" id="UP000034793"/>
    </source>
</evidence>
<feature type="domain" description="Ribosomal RNA adenine methylase transferase N-terminal" evidence="6">
    <location>
        <begin position="20"/>
        <end position="186"/>
    </location>
</feature>
<feature type="binding site" evidence="5">
    <location>
        <position position="15"/>
    </location>
    <ligand>
        <name>S-adenosyl-L-methionine</name>
        <dbReference type="ChEBI" id="CHEBI:59789"/>
    </ligand>
</feature>
<dbReference type="SUPFAM" id="SSF53335">
    <property type="entry name" value="S-adenosyl-L-methionine-dependent methyltransferases"/>
    <property type="match status" value="1"/>
</dbReference>
<evidence type="ECO:0000313" key="7">
    <source>
        <dbReference type="EMBL" id="KKR30766.1"/>
    </source>
</evidence>
<evidence type="ECO:0000259" key="6">
    <source>
        <dbReference type="SMART" id="SM00650"/>
    </source>
</evidence>
<dbReference type="InterPro" id="IPR020596">
    <property type="entry name" value="rRNA_Ade_Mease_Trfase_CS"/>
</dbReference>
<dbReference type="PANTHER" id="PTHR11727:SF7">
    <property type="entry name" value="DIMETHYLADENOSINE TRANSFERASE-RELATED"/>
    <property type="match status" value="1"/>
</dbReference>
<dbReference type="GO" id="GO:0000179">
    <property type="term" value="F:rRNA (adenine-N6,N6-)-dimethyltransferase activity"/>
    <property type="evidence" value="ECO:0007669"/>
    <property type="project" value="UniProtKB-UniRule"/>
</dbReference>
<feature type="binding site" evidence="5">
    <location>
        <position position="40"/>
    </location>
    <ligand>
        <name>S-adenosyl-L-methionine</name>
        <dbReference type="ChEBI" id="CHEBI:59789"/>
    </ligand>
</feature>
<comment type="caution">
    <text evidence="5">Lacks conserved residue(s) required for the propagation of feature annotation.</text>
</comment>
<evidence type="ECO:0000256" key="2">
    <source>
        <dbReference type="ARBA" id="ARBA00022679"/>
    </source>
</evidence>
<keyword evidence="4 5" id="KW-0694">RNA-binding</keyword>
<evidence type="ECO:0000256" key="1">
    <source>
        <dbReference type="ARBA" id="ARBA00022603"/>
    </source>
</evidence>
<feature type="binding site" evidence="5">
    <location>
        <position position="102"/>
    </location>
    <ligand>
        <name>S-adenosyl-L-methionine</name>
        <dbReference type="ChEBI" id="CHEBI:59789"/>
    </ligand>
</feature>
<dbReference type="SMART" id="SM00650">
    <property type="entry name" value="rADc"/>
    <property type="match status" value="1"/>
</dbReference>
<sequence length="267" mass="31633">MRYKQRQRLYSQNFLFNRKLITKLVSRSSIGKKDTVLEIGPGRGIITQELLKVAAKVIAVELDSKLYLQLKEKFKNVKNLELVHDKFSNFKLPLYPYKVFANMPFVITADVIRKLTSDNNFQEGYLVVQKEAAKKFIGLPYDSKNQMLATLLKPWFEINVCWEFNRYDFVPLPSVDTTMIRIIRVKKPVIDQNRARLYKDFVLYSYNRSKVAKLIFTQLIKQFNNFVRKANPEQISTVTQTARRISRQQELIQKIHRTRADKNWRKF</sequence>
<dbReference type="InterPro" id="IPR023165">
    <property type="entry name" value="rRNA_Ade_diMease-like_C"/>
</dbReference>
<dbReference type="PANTHER" id="PTHR11727">
    <property type="entry name" value="DIMETHYLADENOSINE TRANSFERASE"/>
    <property type="match status" value="1"/>
</dbReference>
<evidence type="ECO:0000256" key="5">
    <source>
        <dbReference type="PROSITE-ProRule" id="PRU01026"/>
    </source>
</evidence>
<reference evidence="7 8" key="1">
    <citation type="journal article" date="2015" name="Nature">
        <title>rRNA introns, odd ribosomes, and small enigmatic genomes across a large radiation of phyla.</title>
        <authorList>
            <person name="Brown C.T."/>
            <person name="Hug L.A."/>
            <person name="Thomas B.C."/>
            <person name="Sharon I."/>
            <person name="Castelle C.J."/>
            <person name="Singh A."/>
            <person name="Wilkins M.J."/>
            <person name="Williams K.H."/>
            <person name="Banfield J.F."/>
        </authorList>
    </citation>
    <scope>NUCLEOTIDE SEQUENCE [LARGE SCALE GENOMIC DNA]</scope>
</reference>
<dbReference type="InterPro" id="IPR029063">
    <property type="entry name" value="SAM-dependent_MTases_sf"/>
</dbReference>
<dbReference type="PROSITE" id="PS01131">
    <property type="entry name" value="RRNA_A_DIMETH"/>
    <property type="match status" value="1"/>
</dbReference>
<keyword evidence="1 5" id="KW-0489">Methyltransferase</keyword>
<keyword evidence="2 5" id="KW-0808">Transferase</keyword>
<accession>A0A0G0Q069</accession>
<evidence type="ECO:0000256" key="4">
    <source>
        <dbReference type="ARBA" id="ARBA00022884"/>
    </source>
</evidence>
<organism evidence="7 8">
    <name type="scientific">Candidatus Woesebacteria bacterium GW2011_GWA1_39_8</name>
    <dbReference type="NCBI Taxonomy" id="1618552"/>
    <lineage>
        <taxon>Bacteria</taxon>
        <taxon>Candidatus Woeseibacteriota</taxon>
    </lineage>
</organism>
<protein>
    <submittedName>
        <fullName evidence="7">rRNA (Adenine-N(6)-)-methyltransferase</fullName>
    </submittedName>
</protein>